<accession>A0A1Q8S5V5</accession>
<dbReference type="GO" id="GO:0016788">
    <property type="term" value="F:hydrolase activity, acting on ester bonds"/>
    <property type="evidence" value="ECO:0007669"/>
    <property type="project" value="InterPro"/>
</dbReference>
<dbReference type="GO" id="GO:0006629">
    <property type="term" value="P:lipid metabolic process"/>
    <property type="evidence" value="ECO:0007669"/>
    <property type="project" value="TreeGrafter"/>
</dbReference>
<dbReference type="GO" id="GO:0051118">
    <property type="term" value="F:glucan endo-1,3-alpha-glucosidase activity"/>
    <property type="evidence" value="ECO:0007669"/>
    <property type="project" value="InterPro"/>
</dbReference>
<protein>
    <submittedName>
        <fullName evidence="2">Mutanase Pc12g07500-like protein 1</fullName>
    </submittedName>
</protein>
<dbReference type="Gene3D" id="3.40.50.1110">
    <property type="entry name" value="SGNH hydrolase"/>
    <property type="match status" value="1"/>
</dbReference>
<dbReference type="AlphaFoldDB" id="A0A1Q8S5V5"/>
<dbReference type="CDD" id="cd11577">
    <property type="entry name" value="GH71"/>
    <property type="match status" value="1"/>
</dbReference>
<dbReference type="InterPro" id="IPR005197">
    <property type="entry name" value="Glyco_hydro_71"/>
</dbReference>
<comment type="caution">
    <text evidence="2">The sequence shown here is derived from an EMBL/GenBank/DDBJ whole genome shotgun (WGS) entry which is preliminary data.</text>
</comment>
<reference evidence="2 3" key="1">
    <citation type="submission" date="2016-11" db="EMBL/GenBank/DDBJ databases">
        <title>Draft Genome Assembly of Colletotrichum chlorophyti a pathogen of herbaceous plants.</title>
        <authorList>
            <person name="Gan P."/>
            <person name="Narusaka M."/>
            <person name="Tsushima A."/>
            <person name="Narusaka Y."/>
            <person name="Takano Y."/>
            <person name="Shirasu K."/>
        </authorList>
    </citation>
    <scope>NUCLEOTIDE SEQUENCE [LARGE SCALE GENOMIC DNA]</scope>
    <source>
        <strain evidence="2 3">NTL11</strain>
    </source>
</reference>
<sequence>MKLSNVLAAVLAPSQAAATAVFAHFMVGNTPDFTVSDWASNMNLAKDAHIDAFALNMAYDWHGNEKALELAFQAGSQSGFQLFFSFDYAGNGPWPQGVVQSYIQKYGKHSAYFQHNGQPLVSTFEGPENAQDWVAIKQSTGCFFVPDWSSLGAGPASTLAGGVADGLFNWAAWAYGKNNMTTYVDASYTEALKKAGNKPYMMPVSPWFYTNLPGYNKNWAWRGDNLWYDRWQHVWNVKPEWVQIISWNDYGESHYIGPLDDRQYEAFEIGKAPYNFVKDMPHDGWRTHLPFLIDTYKNRNPSVLKESVVMWHRRSPGKNCNDGGTTGNTASQLQIEYEPSQIFEDRIYVAALLASPATLQITDGEHLNELVTPNEWDYIPADGVGIYQTSVPMDSMVDRAEVNAELNRAVTFATAKSSHTISSTCNAGLTNWNAVVSSGYSSQAAKSDKALKLSEQACVEGFGATRFGDFNKLCSFTCKYNYCPLTACVCTKSGKALKEPKSLGIKGYSSNGDANYDGLCDYTCDHGYCPPEYCSTTKPKPYIPPNSPFSNEACVNGEARSSHPQYDGLCRYSCNLGYCPTPSEITGQSASADDAGICNFACSRGYCPTPCISSIPVNFLDDSCTSEMQAKIQGEMSDAYDMALAAKDHLQNGPYYEHFFPKSLRDQPDFAKDIAKSYELIADLLSGRSEKYKFHVTCNRRGMGTGVTTTDKCRVGSNNYGDLIYNYFGSSSIPYQRLSCSGDTTDGLNAQIDKWTGADQVDLVTLTMGGNDLGFSDLVYYCVITPNTWRWGSSNRNWCAEAKKKARDHMADTSSNGLQARLKAAYQRILDKTGRQDTQLYVAGYPTFFDTAGKTCDKSTFHYVWAGYNPSSDWPLDRIVYLTQDLRIELNNLVRDLNDVIIEAVNDANNAQEYTQVHYVDVSYAFESGNHLCGWPDVDADAAAASGAEAAERQALFAQGSIPLPDPATCDDALGSNPDPYASYMCRLSHVVTDFPGGPEAALYNKANGDVKAGNFNSQEVNYFYPTRQIKTFHPRTPGMYQYRDEILKKIAQTSGL</sequence>
<organism evidence="2 3">
    <name type="scientific">Colletotrichum chlorophyti</name>
    <dbReference type="NCBI Taxonomy" id="708187"/>
    <lineage>
        <taxon>Eukaryota</taxon>
        <taxon>Fungi</taxon>
        <taxon>Dikarya</taxon>
        <taxon>Ascomycota</taxon>
        <taxon>Pezizomycotina</taxon>
        <taxon>Sordariomycetes</taxon>
        <taxon>Hypocreomycetidae</taxon>
        <taxon>Glomerellales</taxon>
        <taxon>Glomerellaceae</taxon>
        <taxon>Colletotrichum</taxon>
    </lineage>
</organism>
<evidence type="ECO:0000313" key="2">
    <source>
        <dbReference type="EMBL" id="OLN96838.1"/>
    </source>
</evidence>
<proteinExistence type="predicted"/>
<dbReference type="Proteomes" id="UP000186583">
    <property type="component" value="Unassembled WGS sequence"/>
</dbReference>
<keyword evidence="1" id="KW-0732">Signal</keyword>
<dbReference type="PANTHER" id="PTHR37981:SF1">
    <property type="entry name" value="SGNH HYDROLASE-TYPE ESTERASE DOMAIN-CONTAINING PROTEIN"/>
    <property type="match status" value="1"/>
</dbReference>
<evidence type="ECO:0000313" key="3">
    <source>
        <dbReference type="Proteomes" id="UP000186583"/>
    </source>
</evidence>
<dbReference type="InterPro" id="IPR001087">
    <property type="entry name" value="GDSL"/>
</dbReference>
<dbReference type="SUPFAM" id="SSF52266">
    <property type="entry name" value="SGNH hydrolase"/>
    <property type="match status" value="1"/>
</dbReference>
<dbReference type="STRING" id="708187.A0A1Q8S5V5"/>
<feature type="signal peptide" evidence="1">
    <location>
        <begin position="1"/>
        <end position="18"/>
    </location>
</feature>
<dbReference type="CDD" id="cd01823">
    <property type="entry name" value="SEST_like"/>
    <property type="match status" value="1"/>
</dbReference>
<gene>
    <name evidence="2" type="ORF">CCHL11_02379</name>
</gene>
<dbReference type="PANTHER" id="PTHR37981">
    <property type="entry name" value="LIPASE 2"/>
    <property type="match status" value="1"/>
</dbReference>
<dbReference type="InterPro" id="IPR036514">
    <property type="entry name" value="SGNH_hydro_sf"/>
</dbReference>
<feature type="chain" id="PRO_5012322049" evidence="1">
    <location>
        <begin position="19"/>
        <end position="1057"/>
    </location>
</feature>
<dbReference type="InterPro" id="IPR037460">
    <property type="entry name" value="SEST-like"/>
</dbReference>
<dbReference type="EMBL" id="MPGH01000014">
    <property type="protein sequence ID" value="OLN96838.1"/>
    <property type="molecule type" value="Genomic_DNA"/>
</dbReference>
<name>A0A1Q8S5V5_9PEZI</name>
<dbReference type="Gene3D" id="3.20.20.80">
    <property type="entry name" value="Glycosidases"/>
    <property type="match status" value="1"/>
</dbReference>
<evidence type="ECO:0000256" key="1">
    <source>
        <dbReference type="SAM" id="SignalP"/>
    </source>
</evidence>
<dbReference type="OrthoDB" id="2119228at2759"/>
<dbReference type="Pfam" id="PF00657">
    <property type="entry name" value="Lipase_GDSL"/>
    <property type="match status" value="1"/>
</dbReference>
<dbReference type="Pfam" id="PF03659">
    <property type="entry name" value="Glyco_hydro_71"/>
    <property type="match status" value="1"/>
</dbReference>
<keyword evidence="3" id="KW-1185">Reference proteome</keyword>